<evidence type="ECO:0000313" key="3">
    <source>
        <dbReference type="Proteomes" id="UP000291338"/>
    </source>
</evidence>
<dbReference type="Proteomes" id="UP000291338">
    <property type="component" value="Unassembled WGS sequence"/>
</dbReference>
<feature type="domain" description="ChrR-like cupin" evidence="1">
    <location>
        <begin position="157"/>
        <end position="217"/>
    </location>
</feature>
<name>A0A4V2EJP8_9GAMM</name>
<reference evidence="2 3" key="1">
    <citation type="submission" date="2018-01" db="EMBL/GenBank/DDBJ databases">
        <title>Co-occurrence of chitin degradation, pigmentation and bioactivity in marine Pseudoalteromonas.</title>
        <authorList>
            <person name="Paulsen S."/>
            <person name="Gram L."/>
            <person name="Machado H."/>
        </authorList>
    </citation>
    <scope>NUCLEOTIDE SEQUENCE [LARGE SCALE GENOMIC DNA]</scope>
    <source>
        <strain evidence="2 3">S3898</strain>
    </source>
</reference>
<dbReference type="AlphaFoldDB" id="A0A4V2EJP8"/>
<sequence length="318" mass="35657">MAPFRKILTVVLGDVYGQCGTDALNILRTHNHVEVLLVDDDLDALNKALPVFQKFGKCSGLHADIRTEQGRRHVINEIQQPGYWVQYLLNSFANFEPDSLNDDAKALRGGCDDSLLNEGVFEVTQVVLENMITHRNGMIRNLAMSPPSAYLVKQYGRDTALDFHTHPEGEIIMVLEGNYSDENGNSPAGEYLRNPPKSAHAPFSDDGCVILVSLQSVPEQDQALLRVNLNDDNWCSVREGVQIMPIHHYDNEFAAFIRYTDSSAFQPWQYFHGANLLTLPKRLCSEIEQGDEAETLVLVQTNDYAYAKQSFLSVLQGL</sequence>
<proteinExistence type="predicted"/>
<dbReference type="RefSeq" id="WP_130255561.1">
    <property type="nucleotide sequence ID" value="NZ_PPSX01000036.1"/>
</dbReference>
<dbReference type="SUPFAM" id="SSF51182">
    <property type="entry name" value="RmlC-like cupins"/>
    <property type="match status" value="1"/>
</dbReference>
<evidence type="ECO:0000259" key="1">
    <source>
        <dbReference type="Pfam" id="PF12973"/>
    </source>
</evidence>
<evidence type="ECO:0000313" key="2">
    <source>
        <dbReference type="EMBL" id="RZQ53098.1"/>
    </source>
</evidence>
<gene>
    <name evidence="2" type="ORF">C1E23_10740</name>
</gene>
<dbReference type="InterPro" id="IPR025979">
    <property type="entry name" value="ChrR-like_cupin_dom"/>
</dbReference>
<comment type="caution">
    <text evidence="2">The sequence shown here is derived from an EMBL/GenBank/DDBJ whole genome shotgun (WGS) entry which is preliminary data.</text>
</comment>
<dbReference type="Pfam" id="PF12973">
    <property type="entry name" value="Cupin_7"/>
    <property type="match status" value="1"/>
</dbReference>
<dbReference type="EMBL" id="PPSX01000036">
    <property type="protein sequence ID" value="RZQ53098.1"/>
    <property type="molecule type" value="Genomic_DNA"/>
</dbReference>
<dbReference type="InterPro" id="IPR011051">
    <property type="entry name" value="RmlC_Cupin_sf"/>
</dbReference>
<organism evidence="2 3">
    <name type="scientific">Pseudoalteromonas phenolica</name>
    <dbReference type="NCBI Taxonomy" id="161398"/>
    <lineage>
        <taxon>Bacteria</taxon>
        <taxon>Pseudomonadati</taxon>
        <taxon>Pseudomonadota</taxon>
        <taxon>Gammaproteobacteria</taxon>
        <taxon>Alteromonadales</taxon>
        <taxon>Pseudoalteromonadaceae</taxon>
        <taxon>Pseudoalteromonas</taxon>
    </lineage>
</organism>
<dbReference type="Gene3D" id="2.60.120.10">
    <property type="entry name" value="Jelly Rolls"/>
    <property type="match status" value="1"/>
</dbReference>
<protein>
    <recommendedName>
        <fullName evidence="1">ChrR-like cupin domain-containing protein</fullName>
    </recommendedName>
</protein>
<accession>A0A4V2EJP8</accession>
<dbReference type="InterPro" id="IPR014710">
    <property type="entry name" value="RmlC-like_jellyroll"/>
</dbReference>